<dbReference type="Pfam" id="PF13860">
    <property type="entry name" value="FlgD_ig"/>
    <property type="match status" value="1"/>
</dbReference>
<name>B9XFE5_PEDPL</name>
<proteinExistence type="predicted"/>
<keyword evidence="1" id="KW-0732">Signal</keyword>
<accession>B9XFE5</accession>
<comment type="caution">
    <text evidence="3">The sequence shown here is derived from an EMBL/GenBank/DDBJ whole genome shotgun (WGS) entry which is preliminary data.</text>
</comment>
<dbReference type="Proteomes" id="UP000003688">
    <property type="component" value="Unassembled WGS sequence"/>
</dbReference>
<dbReference type="RefSeq" id="WP_007414543.1">
    <property type="nucleotide sequence ID" value="NZ_ABOX02000010.1"/>
</dbReference>
<organism evidence="3 4">
    <name type="scientific">Pedosphaera parvula (strain Ellin514)</name>
    <dbReference type="NCBI Taxonomy" id="320771"/>
    <lineage>
        <taxon>Bacteria</taxon>
        <taxon>Pseudomonadati</taxon>
        <taxon>Verrucomicrobiota</taxon>
        <taxon>Pedosphaerae</taxon>
        <taxon>Pedosphaerales</taxon>
        <taxon>Pedosphaeraceae</taxon>
        <taxon>Pedosphaera</taxon>
    </lineage>
</organism>
<dbReference type="InterPro" id="IPR011042">
    <property type="entry name" value="6-blade_b-propeller_TolB-like"/>
</dbReference>
<dbReference type="Gene3D" id="2.60.40.4070">
    <property type="match status" value="1"/>
</dbReference>
<evidence type="ECO:0000313" key="3">
    <source>
        <dbReference type="EMBL" id="EEF61309.1"/>
    </source>
</evidence>
<dbReference type="AlphaFoldDB" id="B9XFE5"/>
<evidence type="ECO:0000259" key="2">
    <source>
        <dbReference type="Pfam" id="PF13860"/>
    </source>
</evidence>
<evidence type="ECO:0000313" key="4">
    <source>
        <dbReference type="Proteomes" id="UP000003688"/>
    </source>
</evidence>
<protein>
    <recommendedName>
        <fullName evidence="2">FlgD/Vpr Ig-like domain-containing protein</fullName>
    </recommendedName>
</protein>
<dbReference type="InterPro" id="IPR025965">
    <property type="entry name" value="FlgD/Vpr_Ig-like"/>
</dbReference>
<dbReference type="OrthoDB" id="1074930at2"/>
<feature type="chain" id="PRO_5002893183" description="FlgD/Vpr Ig-like domain-containing protein" evidence="1">
    <location>
        <begin position="30"/>
        <end position="566"/>
    </location>
</feature>
<dbReference type="STRING" id="320771.Cflav_PD4330"/>
<dbReference type="Gene3D" id="2.120.10.30">
    <property type="entry name" value="TolB, C-terminal domain"/>
    <property type="match status" value="1"/>
</dbReference>
<dbReference type="SUPFAM" id="SSF101898">
    <property type="entry name" value="NHL repeat"/>
    <property type="match status" value="1"/>
</dbReference>
<keyword evidence="4" id="KW-1185">Reference proteome</keyword>
<sequence precursor="true">MKYRLKNQTVGGMALALVITAATVHSARANVYATNIKLNGATNDVTTGAGGNVSISYILNEPASGGVAVRILSGNTTVRVINVAAGSAGTLRGANNMVWDGKDGVGANVPGGTYTVSITAASTGYTNWTQITDDTNIGNAVFSCRGLDVNKNTNSPYYGRVFVGNAGVGPGYPSVVADTPGIQKLNADSSPADEGGFADGGYAWVGDGYSPWRIKIGADDKVYVEHWSGNGNIFAWDQQLSAGSMQNIMRDDNNPTPEPAPPVGPVNYQGLIRPSTPQGNLGGFFVTGSGTNNQVWMSDNNTGGWGIMHWNAQADGTLAVGLSPDIAVRATAAHFAITNSDLDDSAFDVALDNAGNIYVAQQPWNNDQFKIFKFSPYTGVSLTNAIWKAGDTLTNDANDVTSIAVNPAGTLVAVSLGTDQQVQVLDGNTGTNVVSLSADGHAQMAVAWDNAGNLYNAFDGLAGSEGNWRAFSPPGANQATTVAIEKVVVNAPVLPHITSIKSSGGTVTIDFTGSASDDASAYVLQSAATVNGTFTDVAVTPIPLSPGVFRVSTAASGAIKFYRIKR</sequence>
<reference evidence="3 4" key="1">
    <citation type="journal article" date="2011" name="J. Bacteriol.">
        <title>Genome sequence of 'Pedosphaera parvula' Ellin514, an aerobic Verrucomicrobial isolate from pasture soil.</title>
        <authorList>
            <person name="Kant R."/>
            <person name="van Passel M.W."/>
            <person name="Sangwan P."/>
            <person name="Palva A."/>
            <person name="Lucas S."/>
            <person name="Copeland A."/>
            <person name="Lapidus A."/>
            <person name="Glavina Del Rio T."/>
            <person name="Dalin E."/>
            <person name="Tice H."/>
            <person name="Bruce D."/>
            <person name="Goodwin L."/>
            <person name="Pitluck S."/>
            <person name="Chertkov O."/>
            <person name="Larimer F.W."/>
            <person name="Land M.L."/>
            <person name="Hauser L."/>
            <person name="Brettin T.S."/>
            <person name="Detter J.C."/>
            <person name="Han S."/>
            <person name="de Vos W.M."/>
            <person name="Janssen P.H."/>
            <person name="Smidt H."/>
        </authorList>
    </citation>
    <scope>NUCLEOTIDE SEQUENCE [LARGE SCALE GENOMIC DNA]</scope>
    <source>
        <strain evidence="3 4">Ellin514</strain>
    </source>
</reference>
<gene>
    <name evidence="3" type="ORF">Cflav_PD4330</name>
</gene>
<evidence type="ECO:0000256" key="1">
    <source>
        <dbReference type="SAM" id="SignalP"/>
    </source>
</evidence>
<feature type="signal peptide" evidence="1">
    <location>
        <begin position="1"/>
        <end position="29"/>
    </location>
</feature>
<feature type="domain" description="FlgD/Vpr Ig-like" evidence="2">
    <location>
        <begin position="43"/>
        <end position="123"/>
    </location>
</feature>
<dbReference type="EMBL" id="ABOX02000010">
    <property type="protein sequence ID" value="EEF61309.1"/>
    <property type="molecule type" value="Genomic_DNA"/>
</dbReference>